<dbReference type="RefSeq" id="XP_022746865.1">
    <property type="nucleotide sequence ID" value="XM_022891130.1"/>
</dbReference>
<dbReference type="KEGG" id="dzi:111296694"/>
<evidence type="ECO:0000259" key="8">
    <source>
        <dbReference type="Pfam" id="PF18052"/>
    </source>
</evidence>
<feature type="domain" description="NB-ARC" evidence="7">
    <location>
        <begin position="182"/>
        <end position="349"/>
    </location>
</feature>
<dbReference type="Gene3D" id="3.80.10.10">
    <property type="entry name" value="Ribonuclease Inhibitor"/>
    <property type="match status" value="3"/>
</dbReference>
<evidence type="ECO:0000256" key="3">
    <source>
        <dbReference type="ARBA" id="ARBA00022741"/>
    </source>
</evidence>
<dbReference type="InterPro" id="IPR036388">
    <property type="entry name" value="WH-like_DNA-bd_sf"/>
</dbReference>
<keyword evidence="2" id="KW-0677">Repeat</keyword>
<dbReference type="OrthoDB" id="37484at2759"/>
<dbReference type="SUPFAM" id="SSF52540">
    <property type="entry name" value="P-loop containing nucleoside triphosphate hydrolases"/>
    <property type="match status" value="1"/>
</dbReference>
<evidence type="ECO:0000313" key="16">
    <source>
        <dbReference type="RefSeq" id="XP_022746865.1"/>
    </source>
</evidence>
<dbReference type="Gene3D" id="1.20.5.4130">
    <property type="match status" value="1"/>
</dbReference>
<dbReference type="Pfam" id="PF18052">
    <property type="entry name" value="Rx_N"/>
    <property type="match status" value="1"/>
</dbReference>
<dbReference type="FunFam" id="3.40.50.300:FF:001091">
    <property type="entry name" value="Probable disease resistance protein At1g61300"/>
    <property type="match status" value="1"/>
</dbReference>
<dbReference type="RefSeq" id="XP_022746862.1">
    <property type="nucleotide sequence ID" value="XM_022891127.1"/>
</dbReference>
<accession>A0A6P5Z2M2</accession>
<dbReference type="Pfam" id="PF25019">
    <property type="entry name" value="LRR_R13L1-DRL21"/>
    <property type="match status" value="1"/>
</dbReference>
<evidence type="ECO:0000313" key="15">
    <source>
        <dbReference type="RefSeq" id="XP_022746864.1"/>
    </source>
</evidence>
<evidence type="ECO:0000313" key="12">
    <source>
        <dbReference type="RefSeq" id="XP_022746860.1"/>
    </source>
</evidence>
<dbReference type="GO" id="GO:0005524">
    <property type="term" value="F:ATP binding"/>
    <property type="evidence" value="ECO:0007669"/>
    <property type="project" value="UniProtKB-KW"/>
</dbReference>
<evidence type="ECO:0000256" key="6">
    <source>
        <dbReference type="SAM" id="Coils"/>
    </source>
</evidence>
<dbReference type="Gene3D" id="1.10.10.10">
    <property type="entry name" value="Winged helix-like DNA-binding domain superfamily/Winged helix DNA-binding domain"/>
    <property type="match status" value="1"/>
</dbReference>
<keyword evidence="4" id="KW-0611">Plant defense</keyword>
<keyword evidence="5" id="KW-0067">ATP-binding</keyword>
<dbReference type="Gene3D" id="3.40.50.300">
    <property type="entry name" value="P-loop containing nucleotide triphosphate hydrolases"/>
    <property type="match status" value="1"/>
</dbReference>
<reference evidence="12 13" key="1">
    <citation type="submission" date="2025-04" db="UniProtKB">
        <authorList>
            <consortium name="RefSeq"/>
        </authorList>
    </citation>
    <scope>IDENTIFICATION</scope>
    <source>
        <tissue evidence="12 13">Fruit stalk</tissue>
    </source>
</reference>
<dbReference type="InterPro" id="IPR032675">
    <property type="entry name" value="LRR_dom_sf"/>
</dbReference>
<dbReference type="GO" id="GO:0006952">
    <property type="term" value="P:defense response"/>
    <property type="evidence" value="ECO:0007669"/>
    <property type="project" value="UniProtKB-KW"/>
</dbReference>
<feature type="domain" description="Disease resistance N-terminal" evidence="8">
    <location>
        <begin position="21"/>
        <end position="107"/>
    </location>
</feature>
<keyword evidence="11" id="KW-1185">Reference proteome</keyword>
<keyword evidence="1" id="KW-0433">Leucine-rich repeat</keyword>
<dbReference type="RefSeq" id="XP_022746860.1">
    <property type="nucleotide sequence ID" value="XM_022891125.1"/>
</dbReference>
<dbReference type="PRINTS" id="PR00364">
    <property type="entry name" value="DISEASERSIST"/>
</dbReference>
<feature type="domain" description="R13L1/DRL21-like LRR repeat region" evidence="10">
    <location>
        <begin position="692"/>
        <end position="818"/>
    </location>
</feature>
<dbReference type="PANTHER" id="PTHR36766:SF51">
    <property type="entry name" value="DISEASE RESISTANCE RPP13-LIKE PROTEIN 1"/>
    <property type="match status" value="1"/>
</dbReference>
<dbReference type="GO" id="GO:0051707">
    <property type="term" value="P:response to other organism"/>
    <property type="evidence" value="ECO:0007669"/>
    <property type="project" value="UniProtKB-ARBA"/>
</dbReference>
<dbReference type="InterPro" id="IPR027417">
    <property type="entry name" value="P-loop_NTPase"/>
</dbReference>
<dbReference type="RefSeq" id="XP_022746863.1">
    <property type="nucleotide sequence ID" value="XM_022891128.1"/>
</dbReference>
<evidence type="ECO:0000313" key="13">
    <source>
        <dbReference type="RefSeq" id="XP_022746862.1"/>
    </source>
</evidence>
<dbReference type="Proteomes" id="UP000515121">
    <property type="component" value="Unplaced"/>
</dbReference>
<dbReference type="GeneID" id="111296694"/>
<dbReference type="PANTHER" id="PTHR36766">
    <property type="entry name" value="PLANT BROAD-SPECTRUM MILDEW RESISTANCE PROTEIN RPW8"/>
    <property type="match status" value="1"/>
</dbReference>
<dbReference type="InterPro" id="IPR042197">
    <property type="entry name" value="Apaf_helical"/>
</dbReference>
<keyword evidence="6" id="KW-0175">Coiled coil</keyword>
<feature type="domain" description="Disease resistance protein winged helix" evidence="9">
    <location>
        <begin position="437"/>
        <end position="505"/>
    </location>
</feature>
<dbReference type="InterPro" id="IPR041118">
    <property type="entry name" value="Rx_N"/>
</dbReference>
<dbReference type="SUPFAM" id="SSF52058">
    <property type="entry name" value="L domain-like"/>
    <property type="match status" value="2"/>
</dbReference>
<dbReference type="Pfam" id="PF23559">
    <property type="entry name" value="WHD_DRP"/>
    <property type="match status" value="1"/>
</dbReference>
<dbReference type="Gene3D" id="1.10.8.430">
    <property type="entry name" value="Helical domain of apoptotic protease-activating factors"/>
    <property type="match status" value="1"/>
</dbReference>
<dbReference type="RefSeq" id="XP_022746866.1">
    <property type="nucleotide sequence ID" value="XM_022891131.1"/>
</dbReference>
<protein>
    <submittedName>
        <fullName evidence="12 13">Disease resistance RPP13-like protein 1 isoform X1</fullName>
    </submittedName>
</protein>
<evidence type="ECO:0000256" key="2">
    <source>
        <dbReference type="ARBA" id="ARBA00022737"/>
    </source>
</evidence>
<dbReference type="InterPro" id="IPR058922">
    <property type="entry name" value="WHD_DRP"/>
</dbReference>
<name>A0A6P5Z2M2_DURZI</name>
<evidence type="ECO:0000259" key="10">
    <source>
        <dbReference type="Pfam" id="PF25019"/>
    </source>
</evidence>
<evidence type="ECO:0000259" key="7">
    <source>
        <dbReference type="Pfam" id="PF00931"/>
    </source>
</evidence>
<dbReference type="Pfam" id="PF00931">
    <property type="entry name" value="NB-ARC"/>
    <property type="match status" value="1"/>
</dbReference>
<evidence type="ECO:0000313" key="17">
    <source>
        <dbReference type="RefSeq" id="XP_022746866.1"/>
    </source>
</evidence>
<dbReference type="FunFam" id="1.10.10.10:FF:000322">
    <property type="entry name" value="Probable disease resistance protein At1g63360"/>
    <property type="match status" value="1"/>
</dbReference>
<evidence type="ECO:0000313" key="14">
    <source>
        <dbReference type="RefSeq" id="XP_022746863.1"/>
    </source>
</evidence>
<dbReference type="GO" id="GO:0043531">
    <property type="term" value="F:ADP binding"/>
    <property type="evidence" value="ECO:0007669"/>
    <property type="project" value="InterPro"/>
</dbReference>
<evidence type="ECO:0000256" key="1">
    <source>
        <dbReference type="ARBA" id="ARBA00022614"/>
    </source>
</evidence>
<evidence type="ECO:0000259" key="9">
    <source>
        <dbReference type="Pfam" id="PF23559"/>
    </source>
</evidence>
<sequence>MSLLGALSAIREIIVSKFFDYLLYKLGSFEFLQFSSEKQIQEELEKLKKELLEIRLLLDDAEERQIKNQSVKNWLSDLQILAYDVDDIVDELETGIAERNLMLKRHGSSSKKPRLIFDTFDVVLFNSVMMSKIKDITVKLKDLEPRKNQLQLRMIDSSKSKRIKGRQQPTSLEIETQVYGRDKDKETILELVIKSDDEENFVIPIVGMGGIGKTTLAQLIYNDVTVHNNFDLKAWVCVSDDFDVTKITKAIFQAITSEPCSDNDLNSLQEKLKNKLSGKKFLIVLDDVWNENYHDWTILQSPFLTRTAGSKIIVTTRSFAVSSTMGASHAHSLQVLSEDDCLSVFAQHALGLRDFGGHPNLKEVAEKIVRKCNGLPLAAKTLGGLLRTNVDLDAWQKILESEIWKLSHHQCGIIPALQLSYHHLPPHLKRCFAYCSILPKDYEFQEKEIILLWKAEGFLQEASDKYSFEGLGHKYFRDLVSRSLLQISNKDSSRFVMHDLINDLAKSVAGEICFRIEGDQKFSKHARHLSYIGGQFDGIKKFKGIGEAQHLRTFLPFRMSNYMSCWVTNDVLTHLLPNLRCLRVLSLRGYQISELPDFIRNLKHLRYLDFSRTPIKCLPEFVSTLYNLETLLLRKCMNLEKLPLEMENLVNLCYLDITGAYRLESMPSNFSTLSDLQTLSDFVLQKGKGCQIRELEALSNLKGQLCILGLENVVETQDARKAKLHEKLGLDKLKLIWSEDFKNRNAEIETEVLDLLHPSKKLKELTLMFYGGVRLAEWMGDSSFNKLLSLCLEYCPNCTSLPSIGRLPLLEKLSIKRMRSVTSVGVEFFGKNVPHAFPSLETLEFENMLKWENWNFWEVNEESRKFPKLRELRIVNCPELLGSIPENLPSLEKLVICYCKKLVISIQSLPKLSELDVQGCHEVVYKGFADDSSLKRVRFSRIPKFTCAAEWLTLGSIKVESLKIDDCKELCSSQENNWGLLTQSMSLGELSIGKWSQLISIGVEEEEEELMQLKIPCTVQQLTIWDCERLEKLSTTLHYVTSLKMLQLSYCPNLISLSHKNLPSNLKTLVIGGCKNLRCLLEEGENVNLSSACLLEQLNISNCPALESLSSRGQLPTRLKLLQIYSCAKLESIAQEIQDNSSLESIIINGCSNIKYLPQGLNKLSHLRCIQFRNCSNLVSFPKSCLRTSNLKVLLLHSCEKLHALPDDIHNLSCLEELEIRNCASLTSFPEEGIPTNLRKLTIEGPNICKPLIEWGLHRLTSLKSLYISNVLFPQEEIEMTLPYSLTHLTVIDFPKLETLSSGGFQDLTSLEYLTIGSCLNLKSLPDKNMLSSLLQLHIWRCPVLKEQCGNDKGPEWSKIAHIPFVVIGE</sequence>
<dbReference type="RefSeq" id="XP_022746864.1">
    <property type="nucleotide sequence ID" value="XM_022891129.1"/>
</dbReference>
<gene>
    <name evidence="12 13 14 15 16 17" type="primary">LOC111296694</name>
</gene>
<organism evidence="11 13">
    <name type="scientific">Durio zibethinus</name>
    <name type="common">Durian</name>
    <dbReference type="NCBI Taxonomy" id="66656"/>
    <lineage>
        <taxon>Eukaryota</taxon>
        <taxon>Viridiplantae</taxon>
        <taxon>Streptophyta</taxon>
        <taxon>Embryophyta</taxon>
        <taxon>Tracheophyta</taxon>
        <taxon>Spermatophyta</taxon>
        <taxon>Magnoliopsida</taxon>
        <taxon>eudicotyledons</taxon>
        <taxon>Gunneridae</taxon>
        <taxon>Pentapetalae</taxon>
        <taxon>rosids</taxon>
        <taxon>malvids</taxon>
        <taxon>Malvales</taxon>
        <taxon>Malvaceae</taxon>
        <taxon>Helicteroideae</taxon>
        <taxon>Durio</taxon>
    </lineage>
</organism>
<dbReference type="InterPro" id="IPR002182">
    <property type="entry name" value="NB-ARC"/>
</dbReference>
<keyword evidence="3" id="KW-0547">Nucleotide-binding</keyword>
<proteinExistence type="predicted"/>
<evidence type="ECO:0000256" key="5">
    <source>
        <dbReference type="ARBA" id="ARBA00022840"/>
    </source>
</evidence>
<evidence type="ECO:0000313" key="11">
    <source>
        <dbReference type="Proteomes" id="UP000515121"/>
    </source>
</evidence>
<feature type="coiled-coil region" evidence="6">
    <location>
        <begin position="37"/>
        <end position="64"/>
    </location>
</feature>
<evidence type="ECO:0000256" key="4">
    <source>
        <dbReference type="ARBA" id="ARBA00022821"/>
    </source>
</evidence>
<dbReference type="InterPro" id="IPR056789">
    <property type="entry name" value="LRR_R13L1-DRL21"/>
</dbReference>